<dbReference type="PANTHER" id="PTHR42716">
    <property type="entry name" value="L-ASPARTATE OXIDASE"/>
    <property type="match status" value="1"/>
</dbReference>
<accession>A0A9J6A3G9</accession>
<dbReference type="InterPro" id="IPR036188">
    <property type="entry name" value="FAD/NAD-bd_sf"/>
</dbReference>
<keyword evidence="2" id="KW-0285">Flavoprotein</keyword>
<dbReference type="AlphaFoldDB" id="A0A9J6A3G9"/>
<evidence type="ECO:0000313" key="3">
    <source>
        <dbReference type="EMBL" id="KAG5618960.1"/>
    </source>
</evidence>
<comment type="caution">
    <text evidence="3">The sequence shown here is derived from an EMBL/GenBank/DDBJ whole genome shotgun (WGS) entry which is preliminary data.</text>
</comment>
<comment type="cofactor">
    <cofactor evidence="1">
        <name>FAD</name>
        <dbReference type="ChEBI" id="CHEBI:57692"/>
    </cofactor>
</comment>
<dbReference type="EMBL" id="JACXVP010000003">
    <property type="protein sequence ID" value="KAG5618960.1"/>
    <property type="molecule type" value="Genomic_DNA"/>
</dbReference>
<reference evidence="3 4" key="1">
    <citation type="submission" date="2020-09" db="EMBL/GenBank/DDBJ databases">
        <title>De no assembly of potato wild relative species, Solanum commersonii.</title>
        <authorList>
            <person name="Cho K."/>
        </authorList>
    </citation>
    <scope>NUCLEOTIDE SEQUENCE [LARGE SCALE GENOMIC DNA]</scope>
    <source>
        <strain evidence="3">LZ3.2</strain>
        <tissue evidence="3">Leaf</tissue>
    </source>
</reference>
<organism evidence="3 4">
    <name type="scientific">Solanum commersonii</name>
    <name type="common">Commerson's wild potato</name>
    <name type="synonym">Commerson's nightshade</name>
    <dbReference type="NCBI Taxonomy" id="4109"/>
    <lineage>
        <taxon>Eukaryota</taxon>
        <taxon>Viridiplantae</taxon>
        <taxon>Streptophyta</taxon>
        <taxon>Embryophyta</taxon>
        <taxon>Tracheophyta</taxon>
        <taxon>Spermatophyta</taxon>
        <taxon>Magnoliopsida</taxon>
        <taxon>eudicotyledons</taxon>
        <taxon>Gunneridae</taxon>
        <taxon>Pentapetalae</taxon>
        <taxon>asterids</taxon>
        <taxon>lamiids</taxon>
        <taxon>Solanales</taxon>
        <taxon>Solanaceae</taxon>
        <taxon>Solanoideae</taxon>
        <taxon>Solaneae</taxon>
        <taxon>Solanum</taxon>
    </lineage>
</organism>
<dbReference type="PANTHER" id="PTHR42716:SF2">
    <property type="entry name" value="L-ASPARTATE OXIDASE, CHLOROPLASTIC"/>
    <property type="match status" value="1"/>
</dbReference>
<dbReference type="GO" id="GO:0008734">
    <property type="term" value="F:L-aspartate oxidase activity"/>
    <property type="evidence" value="ECO:0007669"/>
    <property type="project" value="InterPro"/>
</dbReference>
<dbReference type="OrthoDB" id="71672at2759"/>
<keyword evidence="4" id="KW-1185">Reference proteome</keyword>
<sequence length="140" mass="16141">MINLLAPYALAIWYGARFILGKGYTGGQVLNVFDVKFLHSVASDLLLKGVFCKNVLCWWRIDNAREEFYSFKIFILLKCIFILWVVCTEGPERIRELIVMGASFDHGENGNLHLAREAGHSHRQIVHATDMRQRDRKAPY</sequence>
<dbReference type="InterPro" id="IPR005288">
    <property type="entry name" value="NadB"/>
</dbReference>
<dbReference type="Gene3D" id="3.50.50.60">
    <property type="entry name" value="FAD/NAD(P)-binding domain"/>
    <property type="match status" value="1"/>
</dbReference>
<protein>
    <submittedName>
        <fullName evidence="3">Uncharacterized protein</fullName>
    </submittedName>
</protein>
<proteinExistence type="predicted"/>
<evidence type="ECO:0000313" key="4">
    <source>
        <dbReference type="Proteomes" id="UP000824120"/>
    </source>
</evidence>
<gene>
    <name evidence="3" type="ORF">H5410_018784</name>
</gene>
<evidence type="ECO:0000256" key="1">
    <source>
        <dbReference type="ARBA" id="ARBA00001974"/>
    </source>
</evidence>
<evidence type="ECO:0000256" key="2">
    <source>
        <dbReference type="ARBA" id="ARBA00022827"/>
    </source>
</evidence>
<dbReference type="Proteomes" id="UP000824120">
    <property type="component" value="Chromosome 3"/>
</dbReference>
<dbReference type="GO" id="GO:0009435">
    <property type="term" value="P:NAD+ biosynthetic process"/>
    <property type="evidence" value="ECO:0007669"/>
    <property type="project" value="InterPro"/>
</dbReference>
<keyword evidence="2" id="KW-0274">FAD</keyword>
<name>A0A9J6A3G9_SOLCO</name>